<organism evidence="1">
    <name type="scientific">Pseudomonas phage RVTF4</name>
    <dbReference type="NCBI Taxonomy" id="3236931"/>
    <lineage>
        <taxon>Viruses</taxon>
    </lineage>
</organism>
<sequence length="57" mass="6395">MSGLEELCNAARKRMGATKAIRLKAARERSIEFNRKAEADFEAQRVTPELLAKTCTL</sequence>
<accession>A0AB39CCI0</accession>
<protein>
    <submittedName>
        <fullName evidence="1">Uncharacterized protein</fullName>
    </submittedName>
</protein>
<proteinExistence type="predicted"/>
<dbReference type="EMBL" id="PQ015378">
    <property type="protein sequence ID" value="XDJ14632.1"/>
    <property type="molecule type" value="Genomic_DNA"/>
</dbReference>
<name>A0AB39CCI0_9VIRU</name>
<reference evidence="1" key="1">
    <citation type="submission" date="2024-07" db="EMBL/GenBank/DDBJ databases">
        <authorList>
            <person name="Bringhurst R.M."/>
            <person name="Homer T.E."/>
        </authorList>
    </citation>
    <scope>NUCLEOTIDE SEQUENCE</scope>
</reference>
<evidence type="ECO:0000313" key="1">
    <source>
        <dbReference type="EMBL" id="XDJ14632.1"/>
    </source>
</evidence>